<evidence type="ECO:0000313" key="3">
    <source>
        <dbReference type="WBParaSite" id="nRc.2.0.1.t01679-RA"/>
    </source>
</evidence>
<dbReference type="Gene3D" id="1.20.1070.10">
    <property type="entry name" value="Rhodopsin 7-helix transmembrane proteins"/>
    <property type="match status" value="1"/>
</dbReference>
<name>A0A915HJQ7_ROMCU</name>
<proteinExistence type="predicted"/>
<sequence length="148" mass="16508">MDTCELILLIMMSGCGWLGVLFNGALLGANLVKRPDVDGRHFLCQLAGFVVMICGVADVILQMLLSVNRFMVLLYPDAADRCFSPSLKCSAMIFGAVVCGLLCASGFAVWDDYGHFMSEHESRILPYNRELRLERKFLFSNNKFGVNR</sequence>
<keyword evidence="1" id="KW-1133">Transmembrane helix</keyword>
<evidence type="ECO:0000256" key="1">
    <source>
        <dbReference type="SAM" id="Phobius"/>
    </source>
</evidence>
<reference evidence="3" key="1">
    <citation type="submission" date="2022-11" db="UniProtKB">
        <authorList>
            <consortium name="WormBaseParasite"/>
        </authorList>
    </citation>
    <scope>IDENTIFICATION</scope>
</reference>
<dbReference type="AlphaFoldDB" id="A0A915HJQ7"/>
<dbReference type="WBParaSite" id="nRc.2.0.1.t01679-RA">
    <property type="protein sequence ID" value="nRc.2.0.1.t01679-RA"/>
    <property type="gene ID" value="nRc.2.0.1.g01679"/>
</dbReference>
<dbReference type="Proteomes" id="UP000887565">
    <property type="component" value="Unplaced"/>
</dbReference>
<keyword evidence="2" id="KW-1185">Reference proteome</keyword>
<keyword evidence="1" id="KW-0472">Membrane</keyword>
<protein>
    <submittedName>
        <fullName evidence="3">Uncharacterized protein</fullName>
    </submittedName>
</protein>
<accession>A0A915HJQ7</accession>
<dbReference type="SUPFAM" id="SSF81321">
    <property type="entry name" value="Family A G protein-coupled receptor-like"/>
    <property type="match status" value="1"/>
</dbReference>
<feature type="transmembrane region" description="Helical" evidence="1">
    <location>
        <begin position="42"/>
        <end position="65"/>
    </location>
</feature>
<feature type="transmembrane region" description="Helical" evidence="1">
    <location>
        <begin position="91"/>
        <end position="110"/>
    </location>
</feature>
<organism evidence="2 3">
    <name type="scientific">Romanomermis culicivorax</name>
    <name type="common">Nematode worm</name>
    <dbReference type="NCBI Taxonomy" id="13658"/>
    <lineage>
        <taxon>Eukaryota</taxon>
        <taxon>Metazoa</taxon>
        <taxon>Ecdysozoa</taxon>
        <taxon>Nematoda</taxon>
        <taxon>Enoplea</taxon>
        <taxon>Dorylaimia</taxon>
        <taxon>Mermithida</taxon>
        <taxon>Mermithoidea</taxon>
        <taxon>Mermithidae</taxon>
        <taxon>Romanomermis</taxon>
    </lineage>
</organism>
<feature type="transmembrane region" description="Helical" evidence="1">
    <location>
        <begin position="6"/>
        <end position="30"/>
    </location>
</feature>
<keyword evidence="1" id="KW-0812">Transmembrane</keyword>
<evidence type="ECO:0000313" key="2">
    <source>
        <dbReference type="Proteomes" id="UP000887565"/>
    </source>
</evidence>